<dbReference type="PANTHER" id="PTHR48081">
    <property type="entry name" value="AB HYDROLASE SUPERFAMILY PROTEIN C4A8.06C"/>
    <property type="match status" value="1"/>
</dbReference>
<dbReference type="SUPFAM" id="SSF53474">
    <property type="entry name" value="alpha/beta-Hydrolases"/>
    <property type="match status" value="1"/>
</dbReference>
<dbReference type="Proteomes" id="UP000005307">
    <property type="component" value="Chromosome"/>
</dbReference>
<keyword evidence="2" id="KW-0378">Hydrolase</keyword>
<dbReference type="InterPro" id="IPR050300">
    <property type="entry name" value="GDXG_lipolytic_enzyme"/>
</dbReference>
<evidence type="ECO:0000256" key="1">
    <source>
        <dbReference type="ARBA" id="ARBA00010515"/>
    </source>
</evidence>
<dbReference type="Pfam" id="PF07859">
    <property type="entry name" value="Abhydrolase_3"/>
    <property type="match status" value="1"/>
</dbReference>
<dbReference type="KEGG" id="oat:OAN307_c38980"/>
<gene>
    <name evidence="5" type="ORF">OAN307_c38980</name>
</gene>
<sequence length="282" mass="30341">MRWLIKPKLRRSGTPEKANRSFESTAPFLLSTFKGLHHEQDGPCSRITAGTPIPDRAILYLHGGAFVTGSQRSYRGFCGRLAKRANATVFIADYPKLQDAPFPAAPVAALAAWDHLITSGWAADHIVIAGDSAGGNLVFGLLATVLARDERPAGVLAFSPWTDLTLSGDTITTNADKDPLIPVSRMQEVVDLYMNGGDPTQPLASPLFSNYPSPPPVLIQVGADEVLFSDSKGIALVTGATLDVWPDCPHVWQIFDGHLPEANAAMRKAAAFIHNSFESAKR</sequence>
<name>M9R9I9_9RHOB</name>
<dbReference type="HOGENOM" id="CLU_012494_13_1_5"/>
<feature type="domain" description="Alpha/beta hydrolase fold-3" evidence="4">
    <location>
        <begin position="58"/>
        <end position="235"/>
    </location>
</feature>
<feature type="active site" evidence="3">
    <location>
        <position position="132"/>
    </location>
</feature>
<evidence type="ECO:0000313" key="5">
    <source>
        <dbReference type="EMBL" id="AGI69334.1"/>
    </source>
</evidence>
<dbReference type="InterPro" id="IPR033140">
    <property type="entry name" value="Lipase_GDXG_put_SER_AS"/>
</dbReference>
<dbReference type="PROSITE" id="PS01174">
    <property type="entry name" value="LIPASE_GDXG_SER"/>
    <property type="match status" value="1"/>
</dbReference>
<dbReference type="eggNOG" id="COG0657">
    <property type="taxonomic scope" value="Bacteria"/>
</dbReference>
<dbReference type="GO" id="GO:0004806">
    <property type="term" value="F:triacylglycerol lipase activity"/>
    <property type="evidence" value="ECO:0007669"/>
    <property type="project" value="TreeGrafter"/>
</dbReference>
<dbReference type="Gene3D" id="3.40.50.1820">
    <property type="entry name" value="alpha/beta hydrolase"/>
    <property type="match status" value="1"/>
</dbReference>
<keyword evidence="6" id="KW-1185">Reference proteome</keyword>
<dbReference type="InterPro" id="IPR013094">
    <property type="entry name" value="AB_hydrolase_3"/>
</dbReference>
<evidence type="ECO:0000256" key="3">
    <source>
        <dbReference type="PROSITE-ProRule" id="PRU10038"/>
    </source>
</evidence>
<evidence type="ECO:0000256" key="2">
    <source>
        <dbReference type="ARBA" id="ARBA00022801"/>
    </source>
</evidence>
<accession>M9R9I9</accession>
<dbReference type="PANTHER" id="PTHR48081:SF30">
    <property type="entry name" value="ACETYL-HYDROLASE LIPR-RELATED"/>
    <property type="match status" value="1"/>
</dbReference>
<protein>
    <submittedName>
        <fullName evidence="5">Esterase/lipase</fullName>
    </submittedName>
</protein>
<organism evidence="5 6">
    <name type="scientific">Octadecabacter antarcticus 307</name>
    <dbReference type="NCBI Taxonomy" id="391626"/>
    <lineage>
        <taxon>Bacteria</taxon>
        <taxon>Pseudomonadati</taxon>
        <taxon>Pseudomonadota</taxon>
        <taxon>Alphaproteobacteria</taxon>
        <taxon>Rhodobacterales</taxon>
        <taxon>Roseobacteraceae</taxon>
        <taxon>Octadecabacter</taxon>
    </lineage>
</organism>
<comment type="similarity">
    <text evidence="1">Belongs to the 'GDXG' lipolytic enzyme family.</text>
</comment>
<dbReference type="AlphaFoldDB" id="M9R9I9"/>
<evidence type="ECO:0000259" key="4">
    <source>
        <dbReference type="Pfam" id="PF07859"/>
    </source>
</evidence>
<proteinExistence type="inferred from homology"/>
<dbReference type="STRING" id="391626.OAN307_c38980"/>
<evidence type="ECO:0000313" key="6">
    <source>
        <dbReference type="Proteomes" id="UP000005307"/>
    </source>
</evidence>
<dbReference type="InterPro" id="IPR029058">
    <property type="entry name" value="AB_hydrolase_fold"/>
</dbReference>
<dbReference type="EMBL" id="CP003740">
    <property type="protein sequence ID" value="AGI69334.1"/>
    <property type="molecule type" value="Genomic_DNA"/>
</dbReference>
<reference evidence="5 6" key="1">
    <citation type="journal article" date="2013" name="PLoS ONE">
        <title>Poles Apart: Arctic and Antarctic Octadecabacter strains Share High Genome Plasticity and a New Type of Xanthorhodopsin.</title>
        <authorList>
            <person name="Vollmers J."/>
            <person name="Voget S."/>
            <person name="Dietrich S."/>
            <person name="Gollnow K."/>
            <person name="Smits M."/>
            <person name="Meyer K."/>
            <person name="Brinkhoff T."/>
            <person name="Simon M."/>
            <person name="Daniel R."/>
        </authorList>
    </citation>
    <scope>NUCLEOTIDE SEQUENCE [LARGE SCALE GENOMIC DNA]</scope>
    <source>
        <strain evidence="5 6">307</strain>
    </source>
</reference>